<keyword evidence="13" id="KW-1185">Reference proteome</keyword>
<comment type="caution">
    <text evidence="12">The sequence shown here is derived from an EMBL/GenBank/DDBJ whole genome shotgun (WGS) entry which is preliminary data.</text>
</comment>
<feature type="region of interest" description="Disordered" evidence="11">
    <location>
        <begin position="35"/>
        <end position="65"/>
    </location>
</feature>
<name>A0A9W7B8G9_9STRA</name>
<keyword evidence="5" id="KW-0677">Repeat</keyword>
<evidence type="ECO:0000313" key="13">
    <source>
        <dbReference type="Proteomes" id="UP001165160"/>
    </source>
</evidence>
<dbReference type="InterPro" id="IPR002151">
    <property type="entry name" value="Kinesin_light"/>
</dbReference>
<evidence type="ECO:0000256" key="9">
    <source>
        <dbReference type="ARBA" id="ARBA00023212"/>
    </source>
</evidence>
<dbReference type="SUPFAM" id="SSF48452">
    <property type="entry name" value="TPR-like"/>
    <property type="match status" value="1"/>
</dbReference>
<evidence type="ECO:0000256" key="11">
    <source>
        <dbReference type="SAM" id="MobiDB-lite"/>
    </source>
</evidence>
<evidence type="ECO:0000256" key="2">
    <source>
        <dbReference type="ARBA" id="ARBA00009622"/>
    </source>
</evidence>
<gene>
    <name evidence="12" type="ORF">TrVE_jg1024</name>
</gene>
<feature type="region of interest" description="Disordered" evidence="11">
    <location>
        <begin position="83"/>
        <end position="107"/>
    </location>
</feature>
<keyword evidence="3" id="KW-0963">Cytoplasm</keyword>
<dbReference type="InterPro" id="IPR019734">
    <property type="entry name" value="TPR_rpt"/>
</dbReference>
<dbReference type="PROSITE" id="PS50005">
    <property type="entry name" value="TPR"/>
    <property type="match status" value="1"/>
</dbReference>
<organism evidence="12 13">
    <name type="scientific">Triparma verrucosa</name>
    <dbReference type="NCBI Taxonomy" id="1606542"/>
    <lineage>
        <taxon>Eukaryota</taxon>
        <taxon>Sar</taxon>
        <taxon>Stramenopiles</taxon>
        <taxon>Ochrophyta</taxon>
        <taxon>Bolidophyceae</taxon>
        <taxon>Parmales</taxon>
        <taxon>Triparmaceae</taxon>
        <taxon>Triparma</taxon>
    </lineage>
</organism>
<evidence type="ECO:0000256" key="10">
    <source>
        <dbReference type="PROSITE-ProRule" id="PRU00339"/>
    </source>
</evidence>
<feature type="repeat" description="TPR" evidence="10">
    <location>
        <begin position="284"/>
        <end position="317"/>
    </location>
</feature>
<evidence type="ECO:0000256" key="4">
    <source>
        <dbReference type="ARBA" id="ARBA00022701"/>
    </source>
</evidence>
<dbReference type="GO" id="GO:0005871">
    <property type="term" value="C:kinesin complex"/>
    <property type="evidence" value="ECO:0007669"/>
    <property type="project" value="InterPro"/>
</dbReference>
<dbReference type="Pfam" id="PF13424">
    <property type="entry name" value="TPR_12"/>
    <property type="match status" value="1"/>
</dbReference>
<keyword evidence="8" id="KW-0505">Motor protein</keyword>
<dbReference type="EMBL" id="BRXX01000026">
    <property type="protein sequence ID" value="GMH83385.1"/>
    <property type="molecule type" value="Genomic_DNA"/>
</dbReference>
<keyword evidence="7" id="KW-0175">Coiled coil</keyword>
<dbReference type="Gene3D" id="1.25.40.10">
    <property type="entry name" value="Tetratricopeptide repeat domain"/>
    <property type="match status" value="1"/>
</dbReference>
<evidence type="ECO:0000256" key="5">
    <source>
        <dbReference type="ARBA" id="ARBA00022737"/>
    </source>
</evidence>
<proteinExistence type="inferred from homology"/>
<accession>A0A9W7B8G9</accession>
<evidence type="ECO:0000256" key="6">
    <source>
        <dbReference type="ARBA" id="ARBA00022803"/>
    </source>
</evidence>
<feature type="compositionally biased region" description="Basic and acidic residues" evidence="11">
    <location>
        <begin position="84"/>
        <end position="94"/>
    </location>
</feature>
<feature type="compositionally biased region" description="Pro residues" evidence="11">
    <location>
        <begin position="50"/>
        <end position="63"/>
    </location>
</feature>
<evidence type="ECO:0000256" key="3">
    <source>
        <dbReference type="ARBA" id="ARBA00022490"/>
    </source>
</evidence>
<dbReference type="Proteomes" id="UP001165160">
    <property type="component" value="Unassembled WGS sequence"/>
</dbReference>
<evidence type="ECO:0000313" key="12">
    <source>
        <dbReference type="EMBL" id="GMH83385.1"/>
    </source>
</evidence>
<keyword evidence="6 10" id="KW-0802">TPR repeat</keyword>
<protein>
    <recommendedName>
        <fullName evidence="14">Kinesin light chain</fullName>
    </recommendedName>
</protein>
<dbReference type="GO" id="GO:0005874">
    <property type="term" value="C:microtubule"/>
    <property type="evidence" value="ECO:0007669"/>
    <property type="project" value="UniProtKB-KW"/>
</dbReference>
<evidence type="ECO:0000256" key="1">
    <source>
        <dbReference type="ARBA" id="ARBA00004245"/>
    </source>
</evidence>
<dbReference type="GO" id="GO:0019894">
    <property type="term" value="F:kinesin binding"/>
    <property type="evidence" value="ECO:0007669"/>
    <property type="project" value="TreeGrafter"/>
</dbReference>
<evidence type="ECO:0000256" key="7">
    <source>
        <dbReference type="ARBA" id="ARBA00023054"/>
    </source>
</evidence>
<dbReference type="GO" id="GO:0007018">
    <property type="term" value="P:microtubule-based movement"/>
    <property type="evidence" value="ECO:0007669"/>
    <property type="project" value="TreeGrafter"/>
</dbReference>
<keyword evidence="9" id="KW-0206">Cytoskeleton</keyword>
<dbReference type="PANTHER" id="PTHR45783:SF3">
    <property type="entry name" value="KINESIN LIGHT CHAIN"/>
    <property type="match status" value="1"/>
</dbReference>
<evidence type="ECO:0008006" key="14">
    <source>
        <dbReference type="Google" id="ProtNLM"/>
    </source>
</evidence>
<dbReference type="GO" id="GO:0005737">
    <property type="term" value="C:cytoplasm"/>
    <property type="evidence" value="ECO:0007669"/>
    <property type="project" value="TreeGrafter"/>
</dbReference>
<sequence length="403" mass="45186">MDGDKLPVLSPSKLGDLSVEDLEHFQNLITTVATGGAASQKVNPPTGQADPPPGQANPPPRPNPLEELLDVIGKVKEASAILKADIDKDKDSSPPHRAISNPKQNESKYSWDVFGDPSLLMAASRRLLEVLELSVPAPVEEKNVRGKKKKVPDPWKLEVLDACYALGDACSKVRDDDDMRRYFKRAKKGYEEQLGPESEKALEVTNRLIMVNCRTQDEKCEKLTALMGRMGRALGDEHVLTLDTLEQLGSELRQNGELEPARKVWWKCWNERERVLGKYDEKTLRTVNNLGIVYYELERYEVALECYNLALEGFEKTLGMTHPTTLETVMNIASVLDEGFKDYGKAEQLFQRALEGKESQLGKDHEGTMRCAENYRNCLQRSGNSAGLIELKKAHPNVESYDT</sequence>
<comment type="similarity">
    <text evidence="2">Belongs to the kinesin light chain family.</text>
</comment>
<evidence type="ECO:0000256" key="8">
    <source>
        <dbReference type="ARBA" id="ARBA00023175"/>
    </source>
</evidence>
<dbReference type="InterPro" id="IPR011990">
    <property type="entry name" value="TPR-like_helical_dom_sf"/>
</dbReference>
<dbReference type="AlphaFoldDB" id="A0A9W7B8G9"/>
<comment type="subcellular location">
    <subcellularLocation>
        <location evidence="1">Cytoplasm</location>
        <location evidence="1">Cytoskeleton</location>
    </subcellularLocation>
</comment>
<reference evidence="13" key="1">
    <citation type="journal article" date="2023" name="Commun. Biol.">
        <title>Genome analysis of Parmales, the sister group of diatoms, reveals the evolutionary specialization of diatoms from phago-mixotrophs to photoautotrophs.</title>
        <authorList>
            <person name="Ban H."/>
            <person name="Sato S."/>
            <person name="Yoshikawa S."/>
            <person name="Yamada K."/>
            <person name="Nakamura Y."/>
            <person name="Ichinomiya M."/>
            <person name="Sato N."/>
            <person name="Blanc-Mathieu R."/>
            <person name="Endo H."/>
            <person name="Kuwata A."/>
            <person name="Ogata H."/>
        </authorList>
    </citation>
    <scope>NUCLEOTIDE SEQUENCE [LARGE SCALE GENOMIC DNA]</scope>
    <source>
        <strain evidence="13">NIES 3699</strain>
    </source>
</reference>
<keyword evidence="4" id="KW-0493">Microtubule</keyword>
<dbReference type="Pfam" id="PF13374">
    <property type="entry name" value="TPR_10"/>
    <property type="match status" value="1"/>
</dbReference>
<dbReference type="PANTHER" id="PTHR45783">
    <property type="entry name" value="KINESIN LIGHT CHAIN"/>
    <property type="match status" value="1"/>
</dbReference>